<dbReference type="InterPro" id="IPR007895">
    <property type="entry name" value="MASE1"/>
</dbReference>
<evidence type="ECO:0000313" key="12">
    <source>
        <dbReference type="EMBL" id="MBX7489549.1"/>
    </source>
</evidence>
<dbReference type="PROSITE" id="PS50112">
    <property type="entry name" value="PAS"/>
    <property type="match status" value="1"/>
</dbReference>
<dbReference type="GO" id="GO:0052621">
    <property type="term" value="F:diguanylate cyclase activity"/>
    <property type="evidence" value="ECO:0007669"/>
    <property type="project" value="UniProtKB-EC"/>
</dbReference>
<comment type="catalytic activity">
    <reaction evidence="7">
        <text>2 GTP = 3',3'-c-di-GMP + 2 diphosphate</text>
        <dbReference type="Rhea" id="RHEA:24898"/>
        <dbReference type="ChEBI" id="CHEBI:33019"/>
        <dbReference type="ChEBI" id="CHEBI:37565"/>
        <dbReference type="ChEBI" id="CHEBI:58805"/>
        <dbReference type="EC" id="2.7.7.65"/>
    </reaction>
</comment>
<keyword evidence="12" id="KW-0808">Transferase</keyword>
<protein>
    <recommendedName>
        <fullName evidence="2">diguanylate cyclase</fullName>
        <ecNumber evidence="2">2.7.7.65</ecNumber>
    </recommendedName>
</protein>
<evidence type="ECO:0000256" key="1">
    <source>
        <dbReference type="ARBA" id="ARBA00004651"/>
    </source>
</evidence>
<sequence>MISPRSNPRNIALLRPLFTGLGYFTAALITLRMVDGINSIAIIWPASGLLLAVLLLRKNSSAYPHVLSAGLGSLAANVIDNGALAISAGYTAANMFEPLAIAWILKVKLARRLSFSSPQHLMWFSVAALLGCACSATIANTVTAAASAEFWFSWFSTDLLGILIVTPLLMVAHRAFRNRGIVTVPSKVIEATAIFALIGTVSWVTFYHLDATMLFLQMFVVLTAASRLGPLGAAGGILVIACVGGLSFDIWTPTQTSFGTNLRGKSLYFQFYLLTLFAASLPIAALLAERDRILARLGEEKRLLQLAEDNADLGHWWLDVDTQTIRWSRGVFTIFGLEEGIPPPLEAAIDAYHPDDRHVVTDHIEKAIEDRQGFEFRARIIRPDGQVRYVRSRGELDHQSDRDRVGLFGIVQDVTQQVTHEFAIIEARKRAEEAAFTAKVLAETDQLTQIPNRRRVTEDLTRAVTTSKSEGNPVSVALFDIDYFKRVNDTFGHQAGDDVLKRVAKTTTAAVRVGDVVGRFGGEEFIIVLPNTNSGTAMVIAERVRVAIEDVANTPAVTISVGVAELTHMESVESLLQRADQALYKAKREGRNTLRLAA</sequence>
<dbReference type="SMART" id="SM00086">
    <property type="entry name" value="PAC"/>
    <property type="match status" value="1"/>
</dbReference>
<dbReference type="PANTHER" id="PTHR45138">
    <property type="entry name" value="REGULATORY COMPONENTS OF SENSORY TRANSDUCTION SYSTEM"/>
    <property type="match status" value="1"/>
</dbReference>
<evidence type="ECO:0000256" key="2">
    <source>
        <dbReference type="ARBA" id="ARBA00012528"/>
    </source>
</evidence>
<dbReference type="NCBIfam" id="TIGR00254">
    <property type="entry name" value="GGDEF"/>
    <property type="match status" value="1"/>
</dbReference>
<feature type="transmembrane region" description="Helical" evidence="8">
    <location>
        <begin position="37"/>
        <end position="56"/>
    </location>
</feature>
<keyword evidence="13" id="KW-1185">Reference proteome</keyword>
<dbReference type="Gene3D" id="3.30.70.270">
    <property type="match status" value="1"/>
</dbReference>
<dbReference type="Gene3D" id="2.10.70.100">
    <property type="match status" value="1"/>
</dbReference>
<evidence type="ECO:0000313" key="13">
    <source>
        <dbReference type="Proteomes" id="UP000776651"/>
    </source>
</evidence>
<dbReference type="PROSITE" id="PS50113">
    <property type="entry name" value="PAC"/>
    <property type="match status" value="1"/>
</dbReference>
<evidence type="ECO:0000256" key="4">
    <source>
        <dbReference type="ARBA" id="ARBA00022692"/>
    </source>
</evidence>
<keyword evidence="6 8" id="KW-0472">Membrane</keyword>
<evidence type="ECO:0000259" key="10">
    <source>
        <dbReference type="PROSITE" id="PS50113"/>
    </source>
</evidence>
<dbReference type="RefSeq" id="WP_221598679.1">
    <property type="nucleotide sequence ID" value="NZ_JAIGNQ010000004.1"/>
</dbReference>
<proteinExistence type="predicted"/>
<feature type="transmembrane region" description="Helical" evidence="8">
    <location>
        <begin position="12"/>
        <end position="31"/>
    </location>
</feature>
<dbReference type="InterPro" id="IPR000700">
    <property type="entry name" value="PAS-assoc_C"/>
</dbReference>
<evidence type="ECO:0000256" key="7">
    <source>
        <dbReference type="ARBA" id="ARBA00034247"/>
    </source>
</evidence>
<evidence type="ECO:0000256" key="5">
    <source>
        <dbReference type="ARBA" id="ARBA00022989"/>
    </source>
</evidence>
<feature type="domain" description="PAS" evidence="9">
    <location>
        <begin position="299"/>
        <end position="371"/>
    </location>
</feature>
<dbReference type="Pfam" id="PF00990">
    <property type="entry name" value="GGDEF"/>
    <property type="match status" value="1"/>
</dbReference>
<dbReference type="SMART" id="SM00267">
    <property type="entry name" value="GGDEF"/>
    <property type="match status" value="1"/>
</dbReference>
<dbReference type="EC" id="2.7.7.65" evidence="2"/>
<dbReference type="PROSITE" id="PS50887">
    <property type="entry name" value="GGDEF"/>
    <property type="match status" value="1"/>
</dbReference>
<comment type="caution">
    <text evidence="12">The sequence shown here is derived from an EMBL/GenBank/DDBJ whole genome shotgun (WGS) entry which is preliminary data.</text>
</comment>
<comment type="subcellular location">
    <subcellularLocation>
        <location evidence="1">Cell membrane</location>
        <topology evidence="1">Multi-pass membrane protein</topology>
    </subcellularLocation>
</comment>
<reference evidence="12 13" key="1">
    <citation type="submission" date="2021-08" db="EMBL/GenBank/DDBJ databases">
        <title>Comparative Genomics Analysis of the Genus Qipengyuania Reveals Extensive Genetic Diversity and Metabolic Versatility, Including the Description of Fifteen Novel Species.</title>
        <authorList>
            <person name="Liu Y."/>
        </authorList>
    </citation>
    <scope>NUCLEOTIDE SEQUENCE [LARGE SCALE GENOMIC DNA]</scope>
    <source>
        <strain evidence="12 13">GH25</strain>
    </source>
</reference>
<dbReference type="Pfam" id="PF05231">
    <property type="entry name" value="MASE1"/>
    <property type="match status" value="1"/>
</dbReference>
<organism evidence="12 13">
    <name type="scientific">Qipengyuania pacifica</name>
    <dbReference type="NCBI Taxonomy" id="2860199"/>
    <lineage>
        <taxon>Bacteria</taxon>
        <taxon>Pseudomonadati</taxon>
        <taxon>Pseudomonadota</taxon>
        <taxon>Alphaproteobacteria</taxon>
        <taxon>Sphingomonadales</taxon>
        <taxon>Erythrobacteraceae</taxon>
        <taxon>Qipengyuania</taxon>
    </lineage>
</organism>
<dbReference type="Proteomes" id="UP000776651">
    <property type="component" value="Unassembled WGS sequence"/>
</dbReference>
<dbReference type="Pfam" id="PF08447">
    <property type="entry name" value="PAS_3"/>
    <property type="match status" value="1"/>
</dbReference>
<feature type="transmembrane region" description="Helical" evidence="8">
    <location>
        <begin position="269"/>
        <end position="288"/>
    </location>
</feature>
<dbReference type="CDD" id="cd01949">
    <property type="entry name" value="GGDEF"/>
    <property type="match status" value="1"/>
</dbReference>
<dbReference type="NCBIfam" id="TIGR00229">
    <property type="entry name" value="sensory_box"/>
    <property type="match status" value="1"/>
</dbReference>
<evidence type="ECO:0000256" key="6">
    <source>
        <dbReference type="ARBA" id="ARBA00023136"/>
    </source>
</evidence>
<name>A0ABS7JJF3_9SPHN</name>
<keyword evidence="4 8" id="KW-0812">Transmembrane</keyword>
<dbReference type="CDD" id="cd00130">
    <property type="entry name" value="PAS"/>
    <property type="match status" value="1"/>
</dbReference>
<keyword evidence="5 8" id="KW-1133">Transmembrane helix</keyword>
<gene>
    <name evidence="12" type="ORF">K3177_13585</name>
</gene>
<feature type="transmembrane region" description="Helical" evidence="8">
    <location>
        <begin position="229"/>
        <end position="248"/>
    </location>
</feature>
<dbReference type="InterPro" id="IPR000014">
    <property type="entry name" value="PAS"/>
</dbReference>
<keyword evidence="3" id="KW-1003">Cell membrane</keyword>
<dbReference type="InterPro" id="IPR050469">
    <property type="entry name" value="Diguanylate_Cyclase"/>
</dbReference>
<dbReference type="InterPro" id="IPR029787">
    <property type="entry name" value="Nucleotide_cyclase"/>
</dbReference>
<dbReference type="InterPro" id="IPR013655">
    <property type="entry name" value="PAS_fold_3"/>
</dbReference>
<dbReference type="SUPFAM" id="SSF55073">
    <property type="entry name" value="Nucleotide cyclase"/>
    <property type="match status" value="1"/>
</dbReference>
<feature type="transmembrane region" description="Helical" evidence="8">
    <location>
        <begin position="151"/>
        <end position="176"/>
    </location>
</feature>
<dbReference type="Gene3D" id="3.30.450.20">
    <property type="entry name" value="PAS domain"/>
    <property type="match status" value="1"/>
</dbReference>
<evidence type="ECO:0000259" key="9">
    <source>
        <dbReference type="PROSITE" id="PS50112"/>
    </source>
</evidence>
<keyword evidence="12" id="KW-0548">Nucleotidyltransferase</keyword>
<accession>A0ABS7JJF3</accession>
<evidence type="ECO:0000256" key="3">
    <source>
        <dbReference type="ARBA" id="ARBA00022475"/>
    </source>
</evidence>
<evidence type="ECO:0000259" key="11">
    <source>
        <dbReference type="PROSITE" id="PS50887"/>
    </source>
</evidence>
<feature type="transmembrane region" description="Helical" evidence="8">
    <location>
        <begin position="121"/>
        <end position="139"/>
    </location>
</feature>
<dbReference type="InterPro" id="IPR000160">
    <property type="entry name" value="GGDEF_dom"/>
</dbReference>
<dbReference type="InterPro" id="IPR035965">
    <property type="entry name" value="PAS-like_dom_sf"/>
</dbReference>
<dbReference type="InterPro" id="IPR001610">
    <property type="entry name" value="PAC"/>
</dbReference>
<dbReference type="PANTHER" id="PTHR45138:SF9">
    <property type="entry name" value="DIGUANYLATE CYCLASE DGCM-RELATED"/>
    <property type="match status" value="1"/>
</dbReference>
<feature type="transmembrane region" description="Helical" evidence="8">
    <location>
        <begin position="188"/>
        <end position="209"/>
    </location>
</feature>
<feature type="domain" description="PAC" evidence="10">
    <location>
        <begin position="374"/>
        <end position="426"/>
    </location>
</feature>
<dbReference type="SUPFAM" id="SSF55785">
    <property type="entry name" value="PYP-like sensor domain (PAS domain)"/>
    <property type="match status" value="1"/>
</dbReference>
<dbReference type="EMBL" id="JAIGNQ010000004">
    <property type="protein sequence ID" value="MBX7489549.1"/>
    <property type="molecule type" value="Genomic_DNA"/>
</dbReference>
<feature type="domain" description="GGDEF" evidence="11">
    <location>
        <begin position="472"/>
        <end position="598"/>
    </location>
</feature>
<evidence type="ECO:0000256" key="8">
    <source>
        <dbReference type="SAM" id="Phobius"/>
    </source>
</evidence>
<dbReference type="InterPro" id="IPR043128">
    <property type="entry name" value="Rev_trsase/Diguanyl_cyclase"/>
</dbReference>